<protein>
    <submittedName>
        <fullName evidence="6">Response regulator transcription factor</fullName>
    </submittedName>
</protein>
<organism evidence="6 7">
    <name type="scientific">Ideonella azotifigens</name>
    <dbReference type="NCBI Taxonomy" id="513160"/>
    <lineage>
        <taxon>Bacteria</taxon>
        <taxon>Pseudomonadati</taxon>
        <taxon>Pseudomonadota</taxon>
        <taxon>Betaproteobacteria</taxon>
        <taxon>Burkholderiales</taxon>
        <taxon>Sphaerotilaceae</taxon>
        <taxon>Ideonella</taxon>
    </lineage>
</organism>
<dbReference type="InterPro" id="IPR011006">
    <property type="entry name" value="CheY-like_superfamily"/>
</dbReference>
<gene>
    <name evidence="6" type="ORF">GCM10009107_16790</name>
</gene>
<dbReference type="SUPFAM" id="SSF46894">
    <property type="entry name" value="C-terminal effector domain of the bipartite response regulators"/>
    <property type="match status" value="1"/>
</dbReference>
<dbReference type="PROSITE" id="PS50110">
    <property type="entry name" value="RESPONSE_REGULATORY"/>
    <property type="match status" value="1"/>
</dbReference>
<feature type="modified residue" description="4-aspartylphosphate" evidence="2">
    <location>
        <position position="56"/>
    </location>
</feature>
<evidence type="ECO:0000259" key="5">
    <source>
        <dbReference type="PROSITE" id="PS50110"/>
    </source>
</evidence>
<dbReference type="InterPro" id="IPR039420">
    <property type="entry name" value="WalR-like"/>
</dbReference>
<dbReference type="PROSITE" id="PS50043">
    <property type="entry name" value="HTH_LUXR_2"/>
    <property type="match status" value="1"/>
</dbReference>
<dbReference type="SMART" id="SM00421">
    <property type="entry name" value="HTH_LUXR"/>
    <property type="match status" value="1"/>
</dbReference>
<dbReference type="CDD" id="cd06170">
    <property type="entry name" value="LuxR_C_like"/>
    <property type="match status" value="1"/>
</dbReference>
<proteinExistence type="predicted"/>
<evidence type="ECO:0000256" key="1">
    <source>
        <dbReference type="ARBA" id="ARBA00023125"/>
    </source>
</evidence>
<feature type="domain" description="Response regulatory" evidence="5">
    <location>
        <begin position="8"/>
        <end position="116"/>
    </location>
</feature>
<dbReference type="InterPro" id="IPR000792">
    <property type="entry name" value="Tscrpt_reg_LuxR_C"/>
</dbReference>
<reference evidence="7" key="1">
    <citation type="journal article" date="2019" name="Int. J. Syst. Evol. Microbiol.">
        <title>The Global Catalogue of Microorganisms (GCM) 10K type strain sequencing project: providing services to taxonomists for standard genome sequencing and annotation.</title>
        <authorList>
            <consortium name="The Broad Institute Genomics Platform"/>
            <consortium name="The Broad Institute Genome Sequencing Center for Infectious Disease"/>
            <person name="Wu L."/>
            <person name="Ma J."/>
        </authorList>
    </citation>
    <scope>NUCLEOTIDE SEQUENCE [LARGE SCALE GENOMIC DNA]</scope>
    <source>
        <strain evidence="7">JCM 15503</strain>
    </source>
</reference>
<dbReference type="SUPFAM" id="SSF52172">
    <property type="entry name" value="CheY-like"/>
    <property type="match status" value="1"/>
</dbReference>
<keyword evidence="2" id="KW-0597">Phosphoprotein</keyword>
<accession>A0ABP3V8X3</accession>
<comment type="caution">
    <text evidence="6">The sequence shown here is derived from an EMBL/GenBank/DDBJ whole genome shotgun (WGS) entry which is preliminary data.</text>
</comment>
<dbReference type="InterPro" id="IPR016032">
    <property type="entry name" value="Sig_transdc_resp-reg_C-effctor"/>
</dbReference>
<evidence type="ECO:0000313" key="6">
    <source>
        <dbReference type="EMBL" id="GAA0747869.1"/>
    </source>
</evidence>
<dbReference type="Proteomes" id="UP001500279">
    <property type="component" value="Unassembled WGS sequence"/>
</dbReference>
<sequence length="246" mass="25781">MALVTPAVIDVTHQNAVIEAGLRRILASWPEFEVRGGAEAGGPATQPSDPDVVVLDHDKGISWAKSHQLHPRTNVLVVSMMGQESDIRSALAAGVRGYVLIDCSADEIVNAARAVAAGRRHLCTAATLRMADSLAQPVLTSRETEVLALVFRGNNNKEVARTLGISVGTVKSHMRGLLTKLGARCRTEALWVASQRGLIDRSADAGSDGNTAPRRAPATGGRSVPRATGAQSRSFASAGVLQALPA</sequence>
<evidence type="ECO:0000313" key="7">
    <source>
        <dbReference type="Proteomes" id="UP001500279"/>
    </source>
</evidence>
<dbReference type="Gene3D" id="3.40.50.2300">
    <property type="match status" value="1"/>
</dbReference>
<dbReference type="EMBL" id="BAAAEW010000007">
    <property type="protein sequence ID" value="GAA0747869.1"/>
    <property type="molecule type" value="Genomic_DNA"/>
</dbReference>
<dbReference type="PRINTS" id="PR00038">
    <property type="entry name" value="HTHLUXR"/>
</dbReference>
<evidence type="ECO:0000259" key="4">
    <source>
        <dbReference type="PROSITE" id="PS50043"/>
    </source>
</evidence>
<keyword evidence="1" id="KW-0238">DNA-binding</keyword>
<evidence type="ECO:0000256" key="2">
    <source>
        <dbReference type="PROSITE-ProRule" id="PRU00169"/>
    </source>
</evidence>
<dbReference type="InterPro" id="IPR001789">
    <property type="entry name" value="Sig_transdc_resp-reg_receiver"/>
</dbReference>
<keyword evidence="7" id="KW-1185">Reference proteome</keyword>
<evidence type="ECO:0000256" key="3">
    <source>
        <dbReference type="SAM" id="MobiDB-lite"/>
    </source>
</evidence>
<name>A0ABP3V8X3_9BURK</name>
<dbReference type="PANTHER" id="PTHR43214">
    <property type="entry name" value="TWO-COMPONENT RESPONSE REGULATOR"/>
    <property type="match status" value="1"/>
</dbReference>
<dbReference type="RefSeq" id="WP_141284365.1">
    <property type="nucleotide sequence ID" value="NZ_BAAAEW010000007.1"/>
</dbReference>
<dbReference type="Pfam" id="PF00196">
    <property type="entry name" value="GerE"/>
    <property type="match status" value="1"/>
</dbReference>
<feature type="domain" description="HTH luxR-type" evidence="4">
    <location>
        <begin position="132"/>
        <end position="197"/>
    </location>
</feature>
<feature type="region of interest" description="Disordered" evidence="3">
    <location>
        <begin position="202"/>
        <end position="237"/>
    </location>
</feature>